<proteinExistence type="predicted"/>
<gene>
    <name evidence="1" type="ORF">Pan265_27690</name>
</gene>
<keyword evidence="2" id="KW-1185">Reference proteome</keyword>
<reference evidence="1 2" key="1">
    <citation type="submission" date="2019-02" db="EMBL/GenBank/DDBJ databases">
        <title>Deep-cultivation of Planctomycetes and their phenomic and genomic characterization uncovers novel biology.</title>
        <authorList>
            <person name="Wiegand S."/>
            <person name="Jogler M."/>
            <person name="Boedeker C."/>
            <person name="Pinto D."/>
            <person name="Vollmers J."/>
            <person name="Rivas-Marin E."/>
            <person name="Kohn T."/>
            <person name="Peeters S.H."/>
            <person name="Heuer A."/>
            <person name="Rast P."/>
            <person name="Oberbeckmann S."/>
            <person name="Bunk B."/>
            <person name="Jeske O."/>
            <person name="Meyerdierks A."/>
            <person name="Storesund J.E."/>
            <person name="Kallscheuer N."/>
            <person name="Luecker S."/>
            <person name="Lage O.M."/>
            <person name="Pohl T."/>
            <person name="Merkel B.J."/>
            <person name="Hornburger P."/>
            <person name="Mueller R.-W."/>
            <person name="Bruemmer F."/>
            <person name="Labrenz M."/>
            <person name="Spormann A.M."/>
            <person name="Op den Camp H."/>
            <person name="Overmann J."/>
            <person name="Amann R."/>
            <person name="Jetten M.S.M."/>
            <person name="Mascher T."/>
            <person name="Medema M.H."/>
            <person name="Devos D.P."/>
            <person name="Kaster A.-K."/>
            <person name="Ovreas L."/>
            <person name="Rohde M."/>
            <person name="Galperin M.Y."/>
            <person name="Jogler C."/>
        </authorList>
    </citation>
    <scope>NUCLEOTIDE SEQUENCE [LARGE SCALE GENOMIC DNA]</scope>
    <source>
        <strain evidence="1 2">Pan265</strain>
    </source>
</reference>
<dbReference type="EMBL" id="CP036280">
    <property type="protein sequence ID" value="QDU72893.1"/>
    <property type="molecule type" value="Genomic_DNA"/>
</dbReference>
<evidence type="ECO:0000313" key="2">
    <source>
        <dbReference type="Proteomes" id="UP000320386"/>
    </source>
</evidence>
<organism evidence="1 2">
    <name type="scientific">Mucisphaera calidilacus</name>
    <dbReference type="NCBI Taxonomy" id="2527982"/>
    <lineage>
        <taxon>Bacteria</taxon>
        <taxon>Pseudomonadati</taxon>
        <taxon>Planctomycetota</taxon>
        <taxon>Phycisphaerae</taxon>
        <taxon>Phycisphaerales</taxon>
        <taxon>Phycisphaeraceae</taxon>
        <taxon>Mucisphaera</taxon>
    </lineage>
</organism>
<sequence>MRVTTAAVLMVACTTAAYGIEVNEFASTPSPGVWYENDVRAGGVASIEDLTGAGGNLEANQPLPIGAAKLTTGFSNDDKAEVGVADSYGAMGDITSTLSFSYSYYKEAVGGGNAFAAPSLKLTIFNPTPTQDPDGFITLIYEPTWNQPSNPGASLAVPTGDWQTVNIDADNGLFWGTGGFGTPNGGGGPPLWTLNQWLNAANTDALSAELLQVSIGVGTYNQGMLTYFDDVSIRHDGYSASYDFEPNIIPTPAAFGAGILGLMALATRRAR</sequence>
<name>A0A518C0Y6_9BACT</name>
<dbReference type="KEGG" id="mcad:Pan265_27690"/>
<dbReference type="OrthoDB" id="8479207at2"/>
<evidence type="ECO:0000313" key="1">
    <source>
        <dbReference type="EMBL" id="QDU72893.1"/>
    </source>
</evidence>
<dbReference type="RefSeq" id="WP_145447042.1">
    <property type="nucleotide sequence ID" value="NZ_CP036280.1"/>
</dbReference>
<protein>
    <submittedName>
        <fullName evidence="1">Uncharacterized protein</fullName>
    </submittedName>
</protein>
<dbReference type="AlphaFoldDB" id="A0A518C0Y6"/>
<dbReference type="Proteomes" id="UP000320386">
    <property type="component" value="Chromosome"/>
</dbReference>
<accession>A0A518C0Y6</accession>